<proteinExistence type="predicted"/>
<dbReference type="EMBL" id="QPMM01000019">
    <property type="protein sequence ID" value="RFS18779.1"/>
    <property type="molecule type" value="Genomic_DNA"/>
</dbReference>
<dbReference type="Proteomes" id="UP000260644">
    <property type="component" value="Unassembled WGS sequence"/>
</dbReference>
<protein>
    <submittedName>
        <fullName evidence="2">Uncharacterized protein</fullName>
    </submittedName>
</protein>
<keyword evidence="1" id="KW-1133">Transmembrane helix</keyword>
<evidence type="ECO:0000256" key="1">
    <source>
        <dbReference type="SAM" id="Phobius"/>
    </source>
</evidence>
<comment type="caution">
    <text evidence="2">The sequence shown here is derived from an EMBL/GenBank/DDBJ whole genome shotgun (WGS) entry which is preliminary data.</text>
</comment>
<feature type="transmembrane region" description="Helical" evidence="1">
    <location>
        <begin position="126"/>
        <end position="143"/>
    </location>
</feature>
<organism evidence="2 3">
    <name type="scientific">Chitinophaga silvatica</name>
    <dbReference type="NCBI Taxonomy" id="2282649"/>
    <lineage>
        <taxon>Bacteria</taxon>
        <taxon>Pseudomonadati</taxon>
        <taxon>Bacteroidota</taxon>
        <taxon>Chitinophagia</taxon>
        <taxon>Chitinophagales</taxon>
        <taxon>Chitinophagaceae</taxon>
        <taxon>Chitinophaga</taxon>
    </lineage>
</organism>
<evidence type="ECO:0000313" key="3">
    <source>
        <dbReference type="Proteomes" id="UP000260644"/>
    </source>
</evidence>
<accession>A0A3E1Y263</accession>
<evidence type="ECO:0000313" key="2">
    <source>
        <dbReference type="EMBL" id="RFS18779.1"/>
    </source>
</evidence>
<gene>
    <name evidence="2" type="ORF">DVR12_26640</name>
</gene>
<name>A0A3E1Y263_9BACT</name>
<keyword evidence="1" id="KW-0472">Membrane</keyword>
<dbReference type="AlphaFoldDB" id="A0A3E1Y263"/>
<dbReference type="RefSeq" id="WP_116978866.1">
    <property type="nucleotide sequence ID" value="NZ_QPMM01000019.1"/>
</dbReference>
<keyword evidence="1" id="KW-0812">Transmembrane</keyword>
<reference evidence="2 3" key="1">
    <citation type="submission" date="2018-07" db="EMBL/GenBank/DDBJ databases">
        <title>Chitinophaga K2CV101002-2 sp. nov., isolated from a monsoon evergreen broad-leaved forest soil.</title>
        <authorList>
            <person name="Lv Y."/>
        </authorList>
    </citation>
    <scope>NUCLEOTIDE SEQUENCE [LARGE SCALE GENOMIC DNA]</scope>
    <source>
        <strain evidence="2 3">GDMCC 1.1288</strain>
    </source>
</reference>
<feature type="transmembrane region" description="Helical" evidence="1">
    <location>
        <begin position="12"/>
        <end position="34"/>
    </location>
</feature>
<feature type="transmembrane region" description="Helical" evidence="1">
    <location>
        <begin position="85"/>
        <end position="106"/>
    </location>
</feature>
<feature type="transmembrane region" description="Helical" evidence="1">
    <location>
        <begin position="54"/>
        <end position="73"/>
    </location>
</feature>
<sequence length="148" mass="16286">MNITISTKMGACYGLLAHLIILIGGQFIALLVLFFYHIPFSAGIEMLKILETNVYAYIFFILLLAGGWIMGRVATKQIGEQRKGAFKVGLVSGFLIATATMVYWITIDLVMSGGATTKSMFREPTAVAYGVFILNWLLVAALIKKKIK</sequence>
<keyword evidence="3" id="KW-1185">Reference proteome</keyword>